<proteinExistence type="predicted"/>
<feature type="domain" description="Peptidase M6-like" evidence="1">
    <location>
        <begin position="65"/>
        <end position="280"/>
    </location>
</feature>
<reference evidence="2 3" key="1">
    <citation type="submission" date="2018-06" db="EMBL/GenBank/DDBJ databases">
        <title>Extensive metabolic versatility and redundancy in microbially diverse, dynamic hydrothermal sediments.</title>
        <authorList>
            <person name="Dombrowski N."/>
            <person name="Teske A."/>
            <person name="Baker B.J."/>
        </authorList>
    </citation>
    <scope>NUCLEOTIDE SEQUENCE [LARGE SCALE GENOMIC DNA]</scope>
    <source>
        <strain evidence="2">B36_G15</strain>
    </source>
</reference>
<sequence>MAPILTFLIAMPLMPQEKVVRFRPPVGVDRPEPIRVYPLAGMGKAVVLLVDFSDNPSRVAKEHFDTLVYGSSFGTMNHYYQTVSGGRYSISRESWVSSWLRAPEPYSFYVGDSFGFANEFPRNAQGLVYAACSLADPMIDFSRFDTDGDGYVDILLVVHAGPGAEEGGVKSRIWSHKWDLSSDDLGCPGPYKTDDGVYVDVYAMEPEWLENDNCPITVGVFVHEFGHVLGLPDLYDTDYSSYGLGCFCLMAAGSWNRSSPQAPAGSSPARLCAWCRYLLGWVDEVALEHEGITERLDEPIPGNSDRVYRFLKNPEGPKWDWKNGGVGEYFLVENRYQSGYDQGLPGSGLLILHCDESRTDNTEDRHPLVGIMQADGDDSPVLHDLGSADDLWKEDSIGFGLSSIPSSYLYNGNPSGATVKDIPPADSIMVVDLVLEPILLGRVYSFPNPAIGDDKVTIVYVPSDTAKFSGVYPYIKVTIFNLAGEVVRILDEGGEIDRFTRRAFWDGKNEHGERVASGVYFYLIEAEEQKNRGILTLIR</sequence>
<dbReference type="PANTHER" id="PTHR41775:SF1">
    <property type="entry name" value="PEPTIDASE M6-LIKE DOMAIN-CONTAINING PROTEIN"/>
    <property type="match status" value="1"/>
</dbReference>
<dbReference type="InterPro" id="IPR008757">
    <property type="entry name" value="Peptidase_M6-like_domain"/>
</dbReference>
<evidence type="ECO:0000313" key="3">
    <source>
        <dbReference type="Proteomes" id="UP000268469"/>
    </source>
</evidence>
<evidence type="ECO:0000313" key="2">
    <source>
        <dbReference type="EMBL" id="RKX70346.1"/>
    </source>
</evidence>
<dbReference type="AlphaFoldDB" id="A0A660SJS4"/>
<dbReference type="PANTHER" id="PTHR41775">
    <property type="entry name" value="SECRETED PROTEIN-RELATED"/>
    <property type="match status" value="1"/>
</dbReference>
<name>A0A660SJS4_UNCW3</name>
<dbReference type="NCBIfam" id="TIGR03296">
    <property type="entry name" value="M6dom_TIGR03296"/>
    <property type="match status" value="1"/>
</dbReference>
<gene>
    <name evidence="2" type="ORF">DRP53_05350</name>
</gene>
<dbReference type="EMBL" id="QNBE01000042">
    <property type="protein sequence ID" value="RKX70346.1"/>
    <property type="molecule type" value="Genomic_DNA"/>
</dbReference>
<accession>A0A660SJS4</accession>
<organism evidence="2 3">
    <name type="scientific">candidate division WOR-3 bacterium</name>
    <dbReference type="NCBI Taxonomy" id="2052148"/>
    <lineage>
        <taxon>Bacteria</taxon>
        <taxon>Bacteria division WOR-3</taxon>
    </lineage>
</organism>
<dbReference type="Proteomes" id="UP000268469">
    <property type="component" value="Unassembled WGS sequence"/>
</dbReference>
<comment type="caution">
    <text evidence="2">The sequence shown here is derived from an EMBL/GenBank/DDBJ whole genome shotgun (WGS) entry which is preliminary data.</text>
</comment>
<dbReference type="Pfam" id="PF05547">
    <property type="entry name" value="Peptidase_M6"/>
    <property type="match status" value="1"/>
</dbReference>
<protein>
    <recommendedName>
        <fullName evidence="1">Peptidase M6-like domain-containing protein</fullName>
    </recommendedName>
</protein>
<dbReference type="Gene3D" id="2.60.40.4070">
    <property type="match status" value="1"/>
</dbReference>
<dbReference type="GO" id="GO:0008237">
    <property type="term" value="F:metallopeptidase activity"/>
    <property type="evidence" value="ECO:0007669"/>
    <property type="project" value="InterPro"/>
</dbReference>
<dbReference type="InterPro" id="IPR024079">
    <property type="entry name" value="MetalloPept_cat_dom_sf"/>
</dbReference>
<evidence type="ECO:0000259" key="1">
    <source>
        <dbReference type="Pfam" id="PF05547"/>
    </source>
</evidence>
<dbReference type="GO" id="GO:0006508">
    <property type="term" value="P:proteolysis"/>
    <property type="evidence" value="ECO:0007669"/>
    <property type="project" value="InterPro"/>
</dbReference>
<dbReference type="SUPFAM" id="SSF55486">
    <property type="entry name" value="Metalloproteases ('zincins'), catalytic domain"/>
    <property type="match status" value="1"/>
</dbReference>
<dbReference type="Gene3D" id="3.40.390.10">
    <property type="entry name" value="Collagenase (Catalytic Domain)"/>
    <property type="match status" value="1"/>
</dbReference>